<reference evidence="1" key="1">
    <citation type="submission" date="2022-03" db="EMBL/GenBank/DDBJ databases">
        <title>Draft genome sequence of Aduncisulcus paluster, a free-living microaerophilic Fornicata.</title>
        <authorList>
            <person name="Yuyama I."/>
            <person name="Kume K."/>
            <person name="Tamura T."/>
            <person name="Inagaki Y."/>
            <person name="Hashimoto T."/>
        </authorList>
    </citation>
    <scope>NUCLEOTIDE SEQUENCE</scope>
    <source>
        <strain evidence="1">NY0171</strain>
    </source>
</reference>
<keyword evidence="2" id="KW-1185">Reference proteome</keyword>
<dbReference type="Proteomes" id="UP001057375">
    <property type="component" value="Unassembled WGS sequence"/>
</dbReference>
<dbReference type="InterPro" id="IPR032675">
    <property type="entry name" value="LRR_dom_sf"/>
</dbReference>
<dbReference type="EMBL" id="BQXS01011690">
    <property type="protein sequence ID" value="GKT15647.1"/>
    <property type="molecule type" value="Genomic_DNA"/>
</dbReference>
<proteinExistence type="predicted"/>
<comment type="caution">
    <text evidence="1">The sequence shown here is derived from an EMBL/GenBank/DDBJ whole genome shotgun (WGS) entry which is preliminary data.</text>
</comment>
<evidence type="ECO:0000313" key="2">
    <source>
        <dbReference type="Proteomes" id="UP001057375"/>
    </source>
</evidence>
<evidence type="ECO:0008006" key="3">
    <source>
        <dbReference type="Google" id="ProtNLM"/>
    </source>
</evidence>
<organism evidence="1 2">
    <name type="scientific">Aduncisulcus paluster</name>
    <dbReference type="NCBI Taxonomy" id="2918883"/>
    <lineage>
        <taxon>Eukaryota</taxon>
        <taxon>Metamonada</taxon>
        <taxon>Carpediemonas-like organisms</taxon>
        <taxon>Aduncisulcus</taxon>
    </lineage>
</organism>
<dbReference type="InterPro" id="IPR001611">
    <property type="entry name" value="Leu-rich_rpt"/>
</dbReference>
<accession>A0ABQ5JUX0</accession>
<dbReference type="Gene3D" id="3.80.10.10">
    <property type="entry name" value="Ribonuclease Inhibitor"/>
    <property type="match status" value="1"/>
</dbReference>
<gene>
    <name evidence="1" type="ORF">ADUPG1_010758</name>
</gene>
<name>A0ABQ5JUX0_9EUKA</name>
<protein>
    <recommendedName>
        <fullName evidence="3">EGF-like domain-containing protein</fullName>
    </recommendedName>
</protein>
<feature type="non-terminal residue" evidence="1">
    <location>
        <position position="724"/>
    </location>
</feature>
<evidence type="ECO:0000313" key="1">
    <source>
        <dbReference type="EMBL" id="GKT15647.1"/>
    </source>
</evidence>
<dbReference type="SUPFAM" id="SSF52058">
    <property type="entry name" value="L domain-like"/>
    <property type="match status" value="1"/>
</dbReference>
<dbReference type="PROSITE" id="PS51450">
    <property type="entry name" value="LRR"/>
    <property type="match status" value="1"/>
</dbReference>
<sequence length="724" mass="80076">MSFQSYFTNLTTLTASNQSTCPCSESGTDVSFFAHKTCRQRSDGDYQVECWHGYYLDKNTNTCIKACTSGYSVNPSDITGETCAEDLVVEDDNVIRCQVCERKEDVVAIYDSVSSSVLCASPCLSGWYGEDCSSECPIVGGEVCSGHGSCNTTDHACECDTWYDDASCSTLVPVYFPECDRTFTIDDHLECNEVYPGRYAAECEEGYYYDQGEYSCVEDTDAECPSDMNDHQMCVKTSGDIITSDCRSAWYGDECDQLYQVHIPDPLFRGKVCDAVGYVETLCDVSEFEMAGISGHFYSNSSHISTLIGAKYLININYFNSNDSDISGVIDIASLGQLPSLYIDQERSNTYSMDIYDINSIYTLHRLYRCSFHSNMRIFDITVTFRNIGLNWLEIADLAYDIALIPLCRSEEDDDYWSIISSILPIYKSDTDAIENNFLPNICPINVIDTYYCDSSYIHCPSILLNEVFNSVDDVNEKQCAFIAKTSGSVDDGDLTCYTIHDDNIRAYLSDPANGCLISSDIESNGMISVATLRSSLSCSSLNLSSIVTSMSLSSVNSITTLQGLEYSQGIDSSNNSIGLKSLNIDGYDLSGEINTNAEYDRLVVQILAKSVKYDTLNSGLTSLSASGCALSSVSDILDLTSVVAEDYTTKSFQLTYLDLSNNNISDVSVLITSSMFPEDVLLYLDISDNYICDIEHARNELSSYFSQAVIYSYHQTCPCEGSM</sequence>